<evidence type="ECO:0000313" key="1">
    <source>
        <dbReference type="EnsemblMetazoa" id="MESCA008036-PA"/>
    </source>
</evidence>
<dbReference type="Proteomes" id="UP000015102">
    <property type="component" value="Unassembled WGS sequence"/>
</dbReference>
<proteinExistence type="predicted"/>
<evidence type="ECO:0000313" key="2">
    <source>
        <dbReference type="Proteomes" id="UP000015102"/>
    </source>
</evidence>
<sequence length="91" mass="10863">MAVLILMLPLSFFYANTKDYKSYRGRSYDIDQENIVRICFISEEVSLLVQLGIHIYLLRVVKSHYTKKETKRNPNDQLNEIELKNILYFDE</sequence>
<dbReference type="AlphaFoldDB" id="T1GW64"/>
<dbReference type="HOGENOM" id="CLU_2429596_0_0_1"/>
<reference evidence="1" key="2">
    <citation type="submission" date="2015-06" db="UniProtKB">
        <authorList>
            <consortium name="EnsemblMetazoa"/>
        </authorList>
    </citation>
    <scope>IDENTIFICATION</scope>
</reference>
<name>T1GW64_MEGSC</name>
<dbReference type="EnsemblMetazoa" id="MESCA008036-RA">
    <property type="protein sequence ID" value="MESCA008036-PA"/>
    <property type="gene ID" value="MESCA008036"/>
</dbReference>
<reference evidence="2" key="1">
    <citation type="submission" date="2013-02" db="EMBL/GenBank/DDBJ databases">
        <authorList>
            <person name="Hughes D."/>
        </authorList>
    </citation>
    <scope>NUCLEOTIDE SEQUENCE</scope>
    <source>
        <strain>Durham</strain>
        <strain evidence="2">NC isolate 2 -- Noor lab</strain>
    </source>
</reference>
<protein>
    <submittedName>
        <fullName evidence="1">Uncharacterized protein</fullName>
    </submittedName>
</protein>
<organism evidence="1 2">
    <name type="scientific">Megaselia scalaris</name>
    <name type="common">Humpbacked fly</name>
    <name type="synonym">Phora scalaris</name>
    <dbReference type="NCBI Taxonomy" id="36166"/>
    <lineage>
        <taxon>Eukaryota</taxon>
        <taxon>Metazoa</taxon>
        <taxon>Ecdysozoa</taxon>
        <taxon>Arthropoda</taxon>
        <taxon>Hexapoda</taxon>
        <taxon>Insecta</taxon>
        <taxon>Pterygota</taxon>
        <taxon>Neoptera</taxon>
        <taxon>Endopterygota</taxon>
        <taxon>Diptera</taxon>
        <taxon>Brachycera</taxon>
        <taxon>Muscomorpha</taxon>
        <taxon>Platypezoidea</taxon>
        <taxon>Phoridae</taxon>
        <taxon>Megaseliini</taxon>
        <taxon>Megaselia</taxon>
    </lineage>
</organism>
<dbReference type="EMBL" id="CAQQ02189605">
    <property type="status" value="NOT_ANNOTATED_CDS"/>
    <property type="molecule type" value="Genomic_DNA"/>
</dbReference>
<accession>T1GW64</accession>
<keyword evidence="2" id="KW-1185">Reference proteome</keyword>